<organism evidence="16 17">
    <name type="scientific">Microthlaspi erraticum</name>
    <dbReference type="NCBI Taxonomy" id="1685480"/>
    <lineage>
        <taxon>Eukaryota</taxon>
        <taxon>Viridiplantae</taxon>
        <taxon>Streptophyta</taxon>
        <taxon>Embryophyta</taxon>
        <taxon>Tracheophyta</taxon>
        <taxon>Spermatophyta</taxon>
        <taxon>Magnoliopsida</taxon>
        <taxon>eudicotyledons</taxon>
        <taxon>Gunneridae</taxon>
        <taxon>Pentapetalae</taxon>
        <taxon>rosids</taxon>
        <taxon>malvids</taxon>
        <taxon>Brassicales</taxon>
        <taxon>Brassicaceae</taxon>
        <taxon>Coluteocarpeae</taxon>
        <taxon>Microthlaspi</taxon>
    </lineage>
</organism>
<keyword evidence="17" id="KW-1185">Reference proteome</keyword>
<feature type="domain" description="Copper amine oxidase N3-terminal" evidence="15">
    <location>
        <begin position="120"/>
        <end position="211"/>
    </location>
</feature>
<dbReference type="PANTHER" id="PTHR10638">
    <property type="entry name" value="COPPER AMINE OXIDASE"/>
    <property type="match status" value="1"/>
</dbReference>
<feature type="modified residue" description="2',4',5'-topaquinone" evidence="10">
    <location>
        <position position="407"/>
    </location>
</feature>
<dbReference type="SUPFAM" id="SSF54416">
    <property type="entry name" value="Amine oxidase N-terminal region"/>
    <property type="match status" value="2"/>
</dbReference>
<evidence type="ECO:0000256" key="3">
    <source>
        <dbReference type="ARBA" id="ARBA00011738"/>
    </source>
</evidence>
<evidence type="ECO:0000313" key="16">
    <source>
        <dbReference type="EMBL" id="CAA7013265.1"/>
    </source>
</evidence>
<dbReference type="PROSITE" id="PS01165">
    <property type="entry name" value="COPPER_AMINE_OXID_2"/>
    <property type="match status" value="1"/>
</dbReference>
<sequence length="674" mass="76585">MALFHFTIFIISSIFVTSSSSFIHPFDPLTEPELRLVHNVINKRYPVGPKHRFTYEYVGLNEPDKSLVLSWHSSRHHNIKPPPRQAFVIARENGKTREIVVDLFSRAILSDKIYVGNGNPMLTTEEQQAATALVLKFKPFRDSMMRRGLNMSEVVVTSSTMGWFGEAKTERLIKTIPFYLNGSVNTYLRPIEGMTILVDLDKMKIAKFKDRYKGPLPKANGTEYRISNLKPPFGPSLRDAIVFQPDGPGFKIDGHVVRWANWEFHISFDVRAGVIISLASIFDIDMNKYRQILYKGHLSEMFVPYMDPSDDWYFITYLDCGEFGCGQAAVSLEPYTDCPANAVFMDSITAGLDGTPTKKSNVICIFEKYAGDIMWRHTESEVPGLEITEVRPDVSLVARTVTTVGNYDYIVDYEFKPSGSIKIEVGLTGVLEVKPVEYVHTSEIKEDDIHGTIVADYTVGVNHDHFVTFRLDLDIDGTDNSFIRNELVTKKTPKSANTPRKSYWTTSKKTARTEADARVKLGQRPEELVVVNPNRKTKHGNEIGYRLLSGPVAGPLLDQNDYPQIRAAFTNYNVWITPYNKSEVWASGLYADRSQGDDTLNVWSQRNREIEKKDIVMWYTVGFHHVPCQEDFPTMPTLARGFELRPTNFFEQNPVLKTKPIKLAKSPKCTPKND</sequence>
<evidence type="ECO:0000259" key="15">
    <source>
        <dbReference type="Pfam" id="PF02728"/>
    </source>
</evidence>
<comment type="similarity">
    <text evidence="2 11">Belongs to the copper/topaquinone oxidase family.</text>
</comment>
<dbReference type="Gene3D" id="2.70.98.20">
    <property type="entry name" value="Copper amine oxidase, catalytic domain"/>
    <property type="match status" value="1"/>
</dbReference>
<dbReference type="GO" id="GO:0009737">
    <property type="term" value="P:response to abscisic acid"/>
    <property type="evidence" value="ECO:0007669"/>
    <property type="project" value="UniProtKB-ARBA"/>
</dbReference>
<protein>
    <recommendedName>
        <fullName evidence="11">Amine oxidase</fullName>
        <ecNumber evidence="11">1.4.3.-</ecNumber>
    </recommendedName>
</protein>
<comment type="cofactor">
    <cofactor evidence="1">
        <name>Cu cation</name>
        <dbReference type="ChEBI" id="CHEBI:23378"/>
    </cofactor>
</comment>
<evidence type="ECO:0000256" key="5">
    <source>
        <dbReference type="ARBA" id="ARBA00022772"/>
    </source>
</evidence>
<dbReference type="GO" id="GO:0048038">
    <property type="term" value="F:quinone binding"/>
    <property type="evidence" value="ECO:0007669"/>
    <property type="project" value="InterPro"/>
</dbReference>
<feature type="domain" description="Copper amine oxidase catalytic" evidence="13">
    <location>
        <begin position="242"/>
        <end position="656"/>
    </location>
</feature>
<keyword evidence="12" id="KW-0732">Signal</keyword>
<evidence type="ECO:0000256" key="8">
    <source>
        <dbReference type="ARBA" id="ARBA00023157"/>
    </source>
</evidence>
<dbReference type="GO" id="GO:0008131">
    <property type="term" value="F:primary methylamine oxidase activity"/>
    <property type="evidence" value="ECO:0007669"/>
    <property type="project" value="InterPro"/>
</dbReference>
<keyword evidence="4 11" id="KW-0479">Metal-binding</keyword>
<dbReference type="GO" id="GO:0009611">
    <property type="term" value="P:response to wounding"/>
    <property type="evidence" value="ECO:0007669"/>
    <property type="project" value="UniProtKB-ARBA"/>
</dbReference>
<dbReference type="FunFam" id="3.10.450.40:FF:000005">
    <property type="entry name" value="Amine oxidase"/>
    <property type="match status" value="1"/>
</dbReference>
<comment type="PTM">
    <text evidence="10 11">Topaquinone (TPQ) is generated by copper-dependent autoxidation of a specific tyrosyl residue.</text>
</comment>
<dbReference type="GO" id="GO:0009733">
    <property type="term" value="P:response to auxin"/>
    <property type="evidence" value="ECO:0007669"/>
    <property type="project" value="UniProtKB-ARBA"/>
</dbReference>
<dbReference type="GO" id="GO:0009308">
    <property type="term" value="P:amine metabolic process"/>
    <property type="evidence" value="ECO:0007669"/>
    <property type="project" value="UniProtKB-UniRule"/>
</dbReference>
<evidence type="ECO:0000256" key="4">
    <source>
        <dbReference type="ARBA" id="ARBA00022723"/>
    </source>
</evidence>
<dbReference type="InterPro" id="IPR015800">
    <property type="entry name" value="Cu_amine_oxidase_N2"/>
</dbReference>
<dbReference type="SUPFAM" id="SSF49998">
    <property type="entry name" value="Amine oxidase catalytic domain"/>
    <property type="match status" value="1"/>
</dbReference>
<dbReference type="Pfam" id="PF01179">
    <property type="entry name" value="Cu_amine_oxid"/>
    <property type="match status" value="1"/>
</dbReference>
<evidence type="ECO:0000256" key="9">
    <source>
        <dbReference type="PIRSR" id="PIRSR600269-50"/>
    </source>
</evidence>
<comment type="subunit">
    <text evidence="3">Homodimer.</text>
</comment>
<dbReference type="EMBL" id="CACVBM020000033">
    <property type="protein sequence ID" value="CAA7013265.1"/>
    <property type="molecule type" value="Genomic_DNA"/>
</dbReference>
<dbReference type="GO" id="GO:0009751">
    <property type="term" value="P:response to salicylic acid"/>
    <property type="evidence" value="ECO:0007669"/>
    <property type="project" value="UniProtKB-ARBA"/>
</dbReference>
<dbReference type="EC" id="1.4.3.-" evidence="11"/>
<evidence type="ECO:0000313" key="17">
    <source>
        <dbReference type="Proteomes" id="UP000467841"/>
    </source>
</evidence>
<dbReference type="Pfam" id="PF02727">
    <property type="entry name" value="Cu_amine_oxidN2"/>
    <property type="match status" value="1"/>
</dbReference>
<dbReference type="InterPro" id="IPR049947">
    <property type="entry name" value="Cu_Am_Ox_Cu-bd"/>
</dbReference>
<dbReference type="AlphaFoldDB" id="A0A6D2HIT5"/>
<evidence type="ECO:0000256" key="10">
    <source>
        <dbReference type="PIRSR" id="PIRSR600269-51"/>
    </source>
</evidence>
<dbReference type="InterPro" id="IPR015798">
    <property type="entry name" value="Cu_amine_oxidase_C"/>
</dbReference>
<dbReference type="GO" id="GO:1904585">
    <property type="term" value="P:response to putrescine"/>
    <property type="evidence" value="ECO:0007669"/>
    <property type="project" value="UniProtKB-ARBA"/>
</dbReference>
<evidence type="ECO:0000256" key="11">
    <source>
        <dbReference type="RuleBase" id="RU000672"/>
    </source>
</evidence>
<feature type="domain" description="Copper amine oxidase N2-terminal" evidence="14">
    <location>
        <begin position="24"/>
        <end position="112"/>
    </location>
</feature>
<evidence type="ECO:0000259" key="13">
    <source>
        <dbReference type="Pfam" id="PF01179"/>
    </source>
</evidence>
<accession>A0A6D2HIT5</accession>
<dbReference type="FunFam" id="2.70.98.20:FF:000004">
    <property type="entry name" value="Amine oxidase"/>
    <property type="match status" value="1"/>
</dbReference>
<dbReference type="Pfam" id="PF02728">
    <property type="entry name" value="Cu_amine_oxidN3"/>
    <property type="match status" value="1"/>
</dbReference>
<dbReference type="GO" id="GO:0009414">
    <property type="term" value="P:response to water deprivation"/>
    <property type="evidence" value="ECO:0007669"/>
    <property type="project" value="UniProtKB-ARBA"/>
</dbReference>
<dbReference type="InterPro" id="IPR016182">
    <property type="entry name" value="Cu_amine_oxidase_N-reg"/>
</dbReference>
<evidence type="ECO:0000256" key="2">
    <source>
        <dbReference type="ARBA" id="ARBA00007983"/>
    </source>
</evidence>
<dbReference type="GO" id="GO:0009753">
    <property type="term" value="P:response to jasmonic acid"/>
    <property type="evidence" value="ECO:0007669"/>
    <property type="project" value="UniProtKB-ARBA"/>
</dbReference>
<dbReference type="InterPro" id="IPR000269">
    <property type="entry name" value="Cu_amine_oxidase"/>
</dbReference>
<proteinExistence type="inferred from homology"/>
<dbReference type="FunFam" id="3.10.450.40:FF:000012">
    <property type="entry name" value="Amine oxidase"/>
    <property type="match status" value="1"/>
</dbReference>
<comment type="cofactor">
    <cofactor evidence="11">
        <name>Cu cation</name>
        <dbReference type="ChEBI" id="CHEBI:23378"/>
    </cofactor>
    <text evidence="11">Contains 1 topaquinone per subunit.</text>
</comment>
<evidence type="ECO:0000256" key="7">
    <source>
        <dbReference type="ARBA" id="ARBA00023008"/>
    </source>
</evidence>
<feature type="active site" description="Proton acceptor" evidence="9">
    <location>
        <position position="319"/>
    </location>
</feature>
<name>A0A6D2HIT5_9BRAS</name>
<dbReference type="PANTHER" id="PTHR10638:SF87">
    <property type="entry name" value="AMINE OXIDASE [COPPER-CONTAINING] ALPHA 2, PEROXISOMAL-RELATED"/>
    <property type="match status" value="1"/>
</dbReference>
<feature type="chain" id="PRO_5025441768" description="Amine oxidase" evidence="12">
    <location>
        <begin position="22"/>
        <end position="674"/>
    </location>
</feature>
<comment type="caution">
    <text evidence="16">The sequence shown here is derived from an EMBL/GenBank/DDBJ whole genome shotgun (WGS) entry which is preliminary data.</text>
</comment>
<dbReference type="Gene3D" id="3.10.450.40">
    <property type="match status" value="2"/>
</dbReference>
<keyword evidence="5 9" id="KW-0801">TPQ</keyword>
<dbReference type="OrthoDB" id="5379943at2759"/>
<dbReference type="Proteomes" id="UP000467841">
    <property type="component" value="Unassembled WGS sequence"/>
</dbReference>
<feature type="signal peptide" evidence="12">
    <location>
        <begin position="1"/>
        <end position="21"/>
    </location>
</feature>
<dbReference type="InterPro" id="IPR015802">
    <property type="entry name" value="Cu_amine_oxidase_N3"/>
</dbReference>
<reference evidence="16" key="1">
    <citation type="submission" date="2020-01" db="EMBL/GenBank/DDBJ databases">
        <authorList>
            <person name="Mishra B."/>
        </authorList>
    </citation>
    <scope>NUCLEOTIDE SEQUENCE [LARGE SCALE GENOMIC DNA]</scope>
</reference>
<evidence type="ECO:0000256" key="6">
    <source>
        <dbReference type="ARBA" id="ARBA00023002"/>
    </source>
</evidence>
<dbReference type="GO" id="GO:0052595">
    <property type="term" value="F:aliphatic amine oxidase activity"/>
    <property type="evidence" value="ECO:0007669"/>
    <property type="project" value="UniProtKB-ARBA"/>
</dbReference>
<keyword evidence="7 11" id="KW-0186">Copper</keyword>
<evidence type="ECO:0000256" key="12">
    <source>
        <dbReference type="SAM" id="SignalP"/>
    </source>
</evidence>
<feature type="active site" description="Schiff-base intermediate with substrate; via topaquinone" evidence="9">
    <location>
        <position position="407"/>
    </location>
</feature>
<evidence type="ECO:0000256" key="1">
    <source>
        <dbReference type="ARBA" id="ARBA00001935"/>
    </source>
</evidence>
<dbReference type="InterPro" id="IPR036460">
    <property type="entry name" value="Cu_amine_oxidase_C_sf"/>
</dbReference>
<evidence type="ECO:0000259" key="14">
    <source>
        <dbReference type="Pfam" id="PF02727"/>
    </source>
</evidence>
<gene>
    <name evidence="16" type="ORF">MERR_LOCUS499</name>
</gene>
<dbReference type="GO" id="GO:0005507">
    <property type="term" value="F:copper ion binding"/>
    <property type="evidence" value="ECO:0007669"/>
    <property type="project" value="InterPro"/>
</dbReference>
<keyword evidence="8" id="KW-1015">Disulfide bond</keyword>
<keyword evidence="6 11" id="KW-0560">Oxidoreductase</keyword>